<evidence type="ECO:0000313" key="3">
    <source>
        <dbReference type="Proteomes" id="UP000501891"/>
    </source>
</evidence>
<feature type="signal peptide" evidence="1">
    <location>
        <begin position="1"/>
        <end position="23"/>
    </location>
</feature>
<dbReference type="KEGG" id="acru:HHL28_17310"/>
<evidence type="ECO:0000256" key="1">
    <source>
        <dbReference type="SAM" id="SignalP"/>
    </source>
</evidence>
<dbReference type="Proteomes" id="UP000501891">
    <property type="component" value="Chromosome"/>
</dbReference>
<feature type="chain" id="PRO_5032992996" evidence="1">
    <location>
        <begin position="24"/>
        <end position="498"/>
    </location>
</feature>
<gene>
    <name evidence="2" type="ORF">HHL28_17310</name>
</gene>
<organism evidence="2 3">
    <name type="scientific">Aerophototrophica crusticola</name>
    <dbReference type="NCBI Taxonomy" id="1709002"/>
    <lineage>
        <taxon>Bacteria</taxon>
        <taxon>Pseudomonadati</taxon>
        <taxon>Pseudomonadota</taxon>
        <taxon>Alphaproteobacteria</taxon>
        <taxon>Rhodospirillales</taxon>
        <taxon>Rhodospirillaceae</taxon>
        <taxon>Aerophototrophica</taxon>
    </lineage>
</organism>
<keyword evidence="1" id="KW-0732">Signal</keyword>
<reference evidence="2" key="1">
    <citation type="submission" date="2020-04" db="EMBL/GenBank/DDBJ databases">
        <title>A desert anoxygenic phototrophic bacterium fixes CO2 using RubisCO under aerobic conditions.</title>
        <authorList>
            <person name="Tang K."/>
        </authorList>
    </citation>
    <scope>NUCLEOTIDE SEQUENCE [LARGE SCALE GENOMIC DNA]</scope>
    <source>
        <strain evidence="2">MIMtkB3</strain>
    </source>
</reference>
<protein>
    <submittedName>
        <fullName evidence="2">DUF2125 domain-containing protein</fullName>
    </submittedName>
</protein>
<evidence type="ECO:0000313" key="2">
    <source>
        <dbReference type="EMBL" id="QJE74588.1"/>
    </source>
</evidence>
<accession>A0A858RB33</accession>
<dbReference type="AlphaFoldDB" id="A0A858RB33"/>
<keyword evidence="3" id="KW-1185">Reference proteome</keyword>
<name>A0A858RB33_9PROT</name>
<proteinExistence type="predicted"/>
<sequence length="498" mass="51112">MRVRPIATSALVALLLAPLPALAQDTSTEGAARLKSMVERRLAEMARGGPDELRLDGVPPVQVRPAGETYLLSVPGLRVLLPGGWLVEASVVEAVVTPQDGGGFAVEATVPRTLAVFGEQGFRAGEVTVGSQQLRGRLTADLSTLDALDARYGNLVFTPRTGQGTSRLGSFAATLVPQGDEPGKWSGPATLSIADLSARGMDGMEWLALKRLQATVQVAGLDTAKYALWNAALARRAAADDDKDGLSAPEAAALQPGVPALDGLLSRLDANLEVSGFRQVGEAGKRLAVADGTWSLQAAGLNADRARVAFAWKHKGLAASGPDVQPGLVPATGEGRLTATGLPPGPLLDAFAQRLADTAALGDRAAGAAFRDRAVAALGRAGAQVTLDKLALDSAEAGLDGSGTLRFDAAAPRGLVGAMSLLLRGMDGLVARVSAAGNPANPGPTLALYALQGLAKVETDASGRPQHAYRLDIQPDGRILLNGNDATALVTGLMSLGR</sequence>
<dbReference type="EMBL" id="CP051775">
    <property type="protein sequence ID" value="QJE74588.1"/>
    <property type="molecule type" value="Genomic_DNA"/>
</dbReference>